<accession>A0A2S0VU22</accession>
<dbReference type="InterPro" id="IPR051531">
    <property type="entry name" value="N-acetyltransferase"/>
</dbReference>
<dbReference type="InterPro" id="IPR000182">
    <property type="entry name" value="GNAT_dom"/>
</dbReference>
<protein>
    <recommendedName>
        <fullName evidence="1">N-acetyltransferase domain-containing protein</fullName>
    </recommendedName>
</protein>
<dbReference type="InterPro" id="IPR016181">
    <property type="entry name" value="Acyl_CoA_acyltransferase"/>
</dbReference>
<dbReference type="OrthoDB" id="5358891at2"/>
<dbReference type="Gene3D" id="3.40.630.30">
    <property type="match status" value="1"/>
</dbReference>
<dbReference type="GO" id="GO:0016747">
    <property type="term" value="F:acyltransferase activity, transferring groups other than amino-acyl groups"/>
    <property type="evidence" value="ECO:0007669"/>
    <property type="project" value="InterPro"/>
</dbReference>
<dbReference type="PANTHER" id="PTHR43792">
    <property type="entry name" value="GNAT FAMILY, PUTATIVE (AFU_ORTHOLOGUE AFUA_3G00765)-RELATED-RELATED"/>
    <property type="match status" value="1"/>
</dbReference>
<sequence length="177" mass="20530">MEQLFTKRLILRPLKQSDFELYNALYSNDTVMQYIGPVWSRARVEQEFSLYIAPWFDEEGQWLSYAINYNSQTVGVVGLKLVSKSDNRRELGYMLLPEFFKLGIAYEAAKAVVDYAFNILGTHKLIAVCDNRNQASKTILNKLGFDQEGLLKEQFKFNGEWIDDALYGLLEKHYFDG</sequence>
<reference evidence="2 3" key="1">
    <citation type="submission" date="2018-01" db="EMBL/GenBank/DDBJ databases">
        <title>Genome sequence of a Cantenovulum-like bacteria.</title>
        <authorList>
            <person name="Tan W.R."/>
            <person name="Lau N.-S."/>
            <person name="Go F."/>
            <person name="Amirul A.-A.A."/>
        </authorList>
    </citation>
    <scope>NUCLEOTIDE SEQUENCE [LARGE SCALE GENOMIC DNA]</scope>
    <source>
        <strain evidence="2 3">CCB-QB4</strain>
    </source>
</reference>
<dbReference type="EMBL" id="CP026604">
    <property type="protein sequence ID" value="AWB67683.1"/>
    <property type="molecule type" value="Genomic_DNA"/>
</dbReference>
<organism evidence="2 3">
    <name type="scientific">Saccharobesus litoralis</name>
    <dbReference type="NCBI Taxonomy" id="2172099"/>
    <lineage>
        <taxon>Bacteria</taxon>
        <taxon>Pseudomonadati</taxon>
        <taxon>Pseudomonadota</taxon>
        <taxon>Gammaproteobacteria</taxon>
        <taxon>Alteromonadales</taxon>
        <taxon>Alteromonadaceae</taxon>
        <taxon>Saccharobesus</taxon>
    </lineage>
</organism>
<evidence type="ECO:0000259" key="1">
    <source>
        <dbReference type="PROSITE" id="PS51186"/>
    </source>
</evidence>
<dbReference type="Proteomes" id="UP000244441">
    <property type="component" value="Chromosome"/>
</dbReference>
<name>A0A2S0VU22_9ALTE</name>
<keyword evidence="3" id="KW-1185">Reference proteome</keyword>
<dbReference type="AlphaFoldDB" id="A0A2S0VU22"/>
<dbReference type="RefSeq" id="WP_108603753.1">
    <property type="nucleotide sequence ID" value="NZ_CP026604.1"/>
</dbReference>
<gene>
    <name evidence="2" type="ORF">C2869_15095</name>
</gene>
<dbReference type="PROSITE" id="PS51186">
    <property type="entry name" value="GNAT"/>
    <property type="match status" value="1"/>
</dbReference>
<evidence type="ECO:0000313" key="3">
    <source>
        <dbReference type="Proteomes" id="UP000244441"/>
    </source>
</evidence>
<dbReference type="Pfam" id="PF13302">
    <property type="entry name" value="Acetyltransf_3"/>
    <property type="match status" value="1"/>
</dbReference>
<proteinExistence type="predicted"/>
<feature type="domain" description="N-acetyltransferase" evidence="1">
    <location>
        <begin position="9"/>
        <end position="176"/>
    </location>
</feature>
<evidence type="ECO:0000313" key="2">
    <source>
        <dbReference type="EMBL" id="AWB67683.1"/>
    </source>
</evidence>
<dbReference type="KEGG" id="cate:C2869_15095"/>
<dbReference type="SUPFAM" id="SSF55729">
    <property type="entry name" value="Acyl-CoA N-acyltransferases (Nat)"/>
    <property type="match status" value="1"/>
</dbReference>